<dbReference type="EMBL" id="JAGIOE010000001">
    <property type="protein sequence ID" value="MBP2373287.1"/>
    <property type="molecule type" value="Genomic_DNA"/>
</dbReference>
<protein>
    <recommendedName>
        <fullName evidence="3">Transposase</fullName>
    </recommendedName>
</protein>
<name>A0ABS4WAQ1_9MICC</name>
<evidence type="ECO:0000313" key="1">
    <source>
        <dbReference type="EMBL" id="MBP2373287.1"/>
    </source>
</evidence>
<sequence>MDHSFATAWDDGVMLASRRTWWRIAAEIEDQMLRPTIPTRRENKQGRREKPVVKATGPGQAWSCYAEVVVMPIPVSAARVPAAPGAVLSA</sequence>
<evidence type="ECO:0008006" key="3">
    <source>
        <dbReference type="Google" id="ProtNLM"/>
    </source>
</evidence>
<dbReference type="RefSeq" id="WP_209906487.1">
    <property type="nucleotide sequence ID" value="NZ_JAGIOE010000001.1"/>
</dbReference>
<dbReference type="Proteomes" id="UP000766570">
    <property type="component" value="Unassembled WGS sequence"/>
</dbReference>
<gene>
    <name evidence="1" type="ORF">JOF46_001199</name>
</gene>
<reference evidence="1 2" key="1">
    <citation type="submission" date="2021-03" db="EMBL/GenBank/DDBJ databases">
        <title>Sequencing the genomes of 1000 actinobacteria strains.</title>
        <authorList>
            <person name="Klenk H.-P."/>
        </authorList>
    </citation>
    <scope>NUCLEOTIDE SEQUENCE [LARGE SCALE GENOMIC DNA]</scope>
    <source>
        <strain evidence="1 2">DSM 15454</strain>
    </source>
</reference>
<comment type="caution">
    <text evidence="1">The sequence shown here is derived from an EMBL/GenBank/DDBJ whole genome shotgun (WGS) entry which is preliminary data.</text>
</comment>
<keyword evidence="2" id="KW-1185">Reference proteome</keyword>
<organism evidence="1 2">
    <name type="scientific">Paeniglutamicibacter psychrophenolicus</name>
    <dbReference type="NCBI Taxonomy" id="257454"/>
    <lineage>
        <taxon>Bacteria</taxon>
        <taxon>Bacillati</taxon>
        <taxon>Actinomycetota</taxon>
        <taxon>Actinomycetes</taxon>
        <taxon>Micrococcales</taxon>
        <taxon>Micrococcaceae</taxon>
        <taxon>Paeniglutamicibacter</taxon>
    </lineage>
</organism>
<proteinExistence type="predicted"/>
<evidence type="ECO:0000313" key="2">
    <source>
        <dbReference type="Proteomes" id="UP000766570"/>
    </source>
</evidence>
<accession>A0ABS4WAQ1</accession>